<reference evidence="2" key="1">
    <citation type="submission" date="2024-01" db="EMBL/GenBank/DDBJ databases">
        <title>Mycovorax composti gen. nov. sp. nov., a member of the family Chitinophagaceae isolated from button mushroom compost.</title>
        <authorList>
            <person name="Thai M."/>
            <person name="Bell T.L."/>
            <person name="Kertesz M.A."/>
        </authorList>
    </citation>
    <scope>NUCLEOTIDE SEQUENCE [LARGE SCALE GENOMIC DNA]</scope>
    <source>
        <strain evidence="2">C216</strain>
    </source>
</reference>
<dbReference type="Proteomes" id="UP001321305">
    <property type="component" value="Chromosome"/>
</dbReference>
<evidence type="ECO:0000313" key="2">
    <source>
        <dbReference type="Proteomes" id="UP001321305"/>
    </source>
</evidence>
<dbReference type="Pfam" id="PF04338">
    <property type="entry name" value="DUF481"/>
    <property type="match status" value="1"/>
</dbReference>
<dbReference type="InterPro" id="IPR007433">
    <property type="entry name" value="DUF481"/>
</dbReference>
<sequence length="257" mass="29662">MVIAHPNSKTVIHPMKFFFALLVFAIITIPLNAQFTDSTTKYLNINSGGSINKTKDGSNYLLNNGVQFSVKKQRTTLNSSATWIYGANPEKLTNNDFSLSSNVNLYRHFAEFYYWGLLHYTTSYSLNIKNQGQVGIGVAYNFLNKKDIWLNVSNGFIGELSRIIENDTSIVNYQTIRNSLRVQFMLKLGERFTFKTGGFFQPSLKYISDHILTNDTELIYQLWKGLQLNTRFMYNKISRTEKENLVFTYGLKYAIYF</sequence>
<evidence type="ECO:0000313" key="1">
    <source>
        <dbReference type="EMBL" id="WWC83651.1"/>
    </source>
</evidence>
<dbReference type="EMBL" id="CP144143">
    <property type="protein sequence ID" value="WWC83651.1"/>
    <property type="molecule type" value="Genomic_DNA"/>
</dbReference>
<protein>
    <recommendedName>
        <fullName evidence="3">DUF481 domain-containing protein</fullName>
    </recommendedName>
</protein>
<organism evidence="1 2">
    <name type="scientific">Mycovorax composti</name>
    <dbReference type="NCBI Taxonomy" id="2962693"/>
    <lineage>
        <taxon>Bacteria</taxon>
        <taxon>Pseudomonadati</taxon>
        <taxon>Bacteroidota</taxon>
        <taxon>Chitinophagia</taxon>
        <taxon>Chitinophagales</taxon>
        <taxon>Chitinophagaceae</taxon>
        <taxon>Mycovorax</taxon>
    </lineage>
</organism>
<evidence type="ECO:0008006" key="3">
    <source>
        <dbReference type="Google" id="ProtNLM"/>
    </source>
</evidence>
<keyword evidence="2" id="KW-1185">Reference proteome</keyword>
<proteinExistence type="predicted"/>
<gene>
    <name evidence="1" type="ORF">PIECOFPK_01374</name>
</gene>
<name>A0ABZ2EJU1_9BACT</name>
<accession>A0ABZ2EJU1</accession>